<dbReference type="EMBL" id="GBXM01094353">
    <property type="protein sequence ID" value="JAH14224.1"/>
    <property type="molecule type" value="Transcribed_RNA"/>
</dbReference>
<organism evidence="1">
    <name type="scientific">Anguilla anguilla</name>
    <name type="common">European freshwater eel</name>
    <name type="synonym">Muraena anguilla</name>
    <dbReference type="NCBI Taxonomy" id="7936"/>
    <lineage>
        <taxon>Eukaryota</taxon>
        <taxon>Metazoa</taxon>
        <taxon>Chordata</taxon>
        <taxon>Craniata</taxon>
        <taxon>Vertebrata</taxon>
        <taxon>Euteleostomi</taxon>
        <taxon>Actinopterygii</taxon>
        <taxon>Neopterygii</taxon>
        <taxon>Teleostei</taxon>
        <taxon>Anguilliformes</taxon>
        <taxon>Anguillidae</taxon>
        <taxon>Anguilla</taxon>
    </lineage>
</organism>
<reference evidence="1" key="1">
    <citation type="submission" date="2014-11" db="EMBL/GenBank/DDBJ databases">
        <authorList>
            <person name="Amaro Gonzalez C."/>
        </authorList>
    </citation>
    <scope>NUCLEOTIDE SEQUENCE</scope>
</reference>
<name>A0A0E9QBR7_ANGAN</name>
<proteinExistence type="predicted"/>
<protein>
    <submittedName>
        <fullName evidence="1">Uncharacterized protein</fullName>
    </submittedName>
</protein>
<accession>A0A0E9QBR7</accession>
<reference evidence="1" key="2">
    <citation type="journal article" date="2015" name="Fish Shellfish Immunol.">
        <title>Early steps in the European eel (Anguilla anguilla)-Vibrio vulnificus interaction in the gills: Role of the RtxA13 toxin.</title>
        <authorList>
            <person name="Callol A."/>
            <person name="Pajuelo D."/>
            <person name="Ebbesson L."/>
            <person name="Teles M."/>
            <person name="MacKenzie S."/>
            <person name="Amaro C."/>
        </authorList>
    </citation>
    <scope>NUCLEOTIDE SEQUENCE</scope>
</reference>
<evidence type="ECO:0000313" key="1">
    <source>
        <dbReference type="EMBL" id="JAH14224.1"/>
    </source>
</evidence>
<sequence>MPGCRSDTQ</sequence>